<dbReference type="OrthoDB" id="9786100at2"/>
<proteinExistence type="predicted"/>
<dbReference type="Pfam" id="PF04991">
    <property type="entry name" value="LicD"/>
    <property type="match status" value="1"/>
</dbReference>
<evidence type="ECO:0000313" key="3">
    <source>
        <dbReference type="Proteomes" id="UP000246114"/>
    </source>
</evidence>
<dbReference type="GO" id="GO:0009100">
    <property type="term" value="P:glycoprotein metabolic process"/>
    <property type="evidence" value="ECO:0007669"/>
    <property type="project" value="UniProtKB-ARBA"/>
</dbReference>
<dbReference type="PANTHER" id="PTHR43404:SF2">
    <property type="entry name" value="LIPOPOLYSACCHARIDE CHOLINEPHOSPHOTRANSFERASE LICD"/>
    <property type="match status" value="1"/>
</dbReference>
<dbReference type="InterPro" id="IPR007074">
    <property type="entry name" value="LicD/FKTN/FKRP_NTP_transf"/>
</dbReference>
<dbReference type="EMBL" id="QAMZ01000002">
    <property type="protein sequence ID" value="PWL55866.1"/>
    <property type="molecule type" value="Genomic_DNA"/>
</dbReference>
<evidence type="ECO:0000259" key="1">
    <source>
        <dbReference type="Pfam" id="PF04991"/>
    </source>
</evidence>
<dbReference type="AlphaFoldDB" id="A0A316MBX8"/>
<reference evidence="2 3" key="1">
    <citation type="submission" date="2018-03" db="EMBL/GenBank/DDBJ databases">
        <title>The uncultured portion of the human microbiome is neutrally assembled.</title>
        <authorList>
            <person name="Jeraldo P."/>
            <person name="Boardman L."/>
            <person name="White B.A."/>
            <person name="Nelson H."/>
            <person name="Goldenfeld N."/>
            <person name="Chia N."/>
        </authorList>
    </citation>
    <scope>NUCLEOTIDE SEQUENCE [LARGE SCALE GENOMIC DNA]</scope>
    <source>
        <strain evidence="2">CIM:MAG 903</strain>
    </source>
</reference>
<feature type="domain" description="LicD/FKTN/FKRP nucleotidyltransferase" evidence="1">
    <location>
        <begin position="35"/>
        <end position="255"/>
    </location>
</feature>
<dbReference type="Proteomes" id="UP000246114">
    <property type="component" value="Unassembled WGS sequence"/>
</dbReference>
<accession>A0A316MBX8</accession>
<protein>
    <submittedName>
        <fullName evidence="2">LicD family protein</fullName>
    </submittedName>
</protein>
<gene>
    <name evidence="2" type="ORF">DBY38_00055</name>
</gene>
<organism evidence="2 3">
    <name type="scientific">Clostridium cadaveris</name>
    <dbReference type="NCBI Taxonomy" id="1529"/>
    <lineage>
        <taxon>Bacteria</taxon>
        <taxon>Bacillati</taxon>
        <taxon>Bacillota</taxon>
        <taxon>Clostridia</taxon>
        <taxon>Eubacteriales</taxon>
        <taxon>Clostridiaceae</taxon>
        <taxon>Clostridium</taxon>
    </lineage>
</organism>
<sequence>MRVKMKEKDQKLIPCSLREAQFMMLEILEEVHRICEENHIEYFLIDGTLLGAIRHGGFIPWDDDLDIGMTRENYEKFKLIAKEELKKDFFLQSIETDKGYKLYHIPLKVRKDNTIFEEFGEENEPYHRGIYIDIFPYDKLSDNEFKAFIQKKFIGFLIKGKFKNLKEDKSLKGAIRKGIYNVLKPLSYEKLNDMAHNTLKWSKDSKRTSYNYGVELLWDNDFKESDLFPLKKIVFEGKEFWGPNNPDGVLTNIYGDYMTLPKEDERVWHAKGIYKVQGKDEN</sequence>
<comment type="caution">
    <text evidence="2">The sequence shown here is derived from an EMBL/GenBank/DDBJ whole genome shotgun (WGS) entry which is preliminary data.</text>
</comment>
<evidence type="ECO:0000313" key="2">
    <source>
        <dbReference type="EMBL" id="PWL55866.1"/>
    </source>
</evidence>
<dbReference type="InterPro" id="IPR052942">
    <property type="entry name" value="LPS_cholinephosphotransferase"/>
</dbReference>
<name>A0A316MBX8_9CLOT</name>
<dbReference type="PANTHER" id="PTHR43404">
    <property type="entry name" value="LIPOPOLYSACCHARIDE CHOLINEPHOSPHOTRANSFERASE LICD"/>
    <property type="match status" value="1"/>
</dbReference>